<keyword evidence="2" id="KW-1185">Reference proteome</keyword>
<proteinExistence type="predicted"/>
<evidence type="ECO:0000313" key="2">
    <source>
        <dbReference type="Proteomes" id="UP001266305"/>
    </source>
</evidence>
<evidence type="ECO:0000313" key="1">
    <source>
        <dbReference type="EMBL" id="KAK2117614.1"/>
    </source>
</evidence>
<feature type="non-terminal residue" evidence="1">
    <location>
        <position position="85"/>
    </location>
</feature>
<name>A0ABQ9W7L7_SAGOE</name>
<accession>A0ABQ9W7L7</accession>
<comment type="caution">
    <text evidence="1">The sequence shown here is derived from an EMBL/GenBank/DDBJ whole genome shotgun (WGS) entry which is preliminary data.</text>
</comment>
<dbReference type="EMBL" id="JASSZA010000002">
    <property type="protein sequence ID" value="KAK2117614.1"/>
    <property type="molecule type" value="Genomic_DNA"/>
</dbReference>
<reference evidence="1 2" key="1">
    <citation type="submission" date="2023-05" db="EMBL/GenBank/DDBJ databases">
        <title>B98-5 Cell Line De Novo Hybrid Assembly: An Optical Mapping Approach.</title>
        <authorList>
            <person name="Kananen K."/>
            <person name="Auerbach J.A."/>
            <person name="Kautto E."/>
            <person name="Blachly J.S."/>
        </authorList>
    </citation>
    <scope>NUCLEOTIDE SEQUENCE [LARGE SCALE GENOMIC DNA]</scope>
    <source>
        <strain evidence="1">B95-8</strain>
        <tissue evidence="1">Cell line</tissue>
    </source>
</reference>
<sequence length="85" mass="9158">MEAIPTFSFHLRASLPATKEAVGIGGISPDTAISRLLKDVSTCMDKQAHLWMGQPLSPSKIGVMRLQCNVMINCTLAGMLEKAVE</sequence>
<organism evidence="1 2">
    <name type="scientific">Saguinus oedipus</name>
    <name type="common">Cotton-top tamarin</name>
    <name type="synonym">Oedipomidas oedipus</name>
    <dbReference type="NCBI Taxonomy" id="9490"/>
    <lineage>
        <taxon>Eukaryota</taxon>
        <taxon>Metazoa</taxon>
        <taxon>Chordata</taxon>
        <taxon>Craniata</taxon>
        <taxon>Vertebrata</taxon>
        <taxon>Euteleostomi</taxon>
        <taxon>Mammalia</taxon>
        <taxon>Eutheria</taxon>
        <taxon>Euarchontoglires</taxon>
        <taxon>Primates</taxon>
        <taxon>Haplorrhini</taxon>
        <taxon>Platyrrhini</taxon>
        <taxon>Cebidae</taxon>
        <taxon>Callitrichinae</taxon>
        <taxon>Saguinus</taxon>
    </lineage>
</organism>
<gene>
    <name evidence="1" type="ORF">P7K49_004500</name>
</gene>
<protein>
    <submittedName>
        <fullName evidence="1">Uncharacterized protein</fullName>
    </submittedName>
</protein>
<dbReference type="Proteomes" id="UP001266305">
    <property type="component" value="Unassembled WGS sequence"/>
</dbReference>